<keyword evidence="1" id="KW-0472">Membrane</keyword>
<feature type="transmembrane region" description="Helical" evidence="1">
    <location>
        <begin position="12"/>
        <end position="36"/>
    </location>
</feature>
<keyword evidence="1" id="KW-0812">Transmembrane</keyword>
<proteinExistence type="predicted"/>
<name>A0A1G9BE49_9BACI</name>
<accession>A0A1G9BE49</accession>
<evidence type="ECO:0000313" key="2">
    <source>
        <dbReference type="EMBL" id="SDK37806.1"/>
    </source>
</evidence>
<evidence type="ECO:0000313" key="3">
    <source>
        <dbReference type="Proteomes" id="UP000198694"/>
    </source>
</evidence>
<sequence>MSKSDEMKRNYVNLASRLAMVFYTISLLVWTIIGFVNGNESNT</sequence>
<dbReference type="Proteomes" id="UP000198694">
    <property type="component" value="Unassembled WGS sequence"/>
</dbReference>
<dbReference type="EMBL" id="FNFL01000005">
    <property type="protein sequence ID" value="SDK37806.1"/>
    <property type="molecule type" value="Genomic_DNA"/>
</dbReference>
<reference evidence="2 3" key="1">
    <citation type="submission" date="2016-10" db="EMBL/GenBank/DDBJ databases">
        <authorList>
            <person name="de Groot N.N."/>
        </authorList>
    </citation>
    <scope>NUCLEOTIDE SEQUENCE [LARGE SCALE GENOMIC DNA]</scope>
    <source>
        <strain evidence="2 3">CGMCC 1.6502</strain>
    </source>
</reference>
<dbReference type="AlphaFoldDB" id="A0A1G9BE49"/>
<keyword evidence="1" id="KW-1133">Transmembrane helix</keyword>
<protein>
    <submittedName>
        <fullName evidence="2">Uncharacterized protein</fullName>
    </submittedName>
</protein>
<evidence type="ECO:0000256" key="1">
    <source>
        <dbReference type="SAM" id="Phobius"/>
    </source>
</evidence>
<gene>
    <name evidence="2" type="ORF">SAMN05216243_2975</name>
</gene>
<keyword evidence="3" id="KW-1185">Reference proteome</keyword>
<organism evidence="2 3">
    <name type="scientific">Sediminibacillus albus</name>
    <dbReference type="NCBI Taxonomy" id="407036"/>
    <lineage>
        <taxon>Bacteria</taxon>
        <taxon>Bacillati</taxon>
        <taxon>Bacillota</taxon>
        <taxon>Bacilli</taxon>
        <taxon>Bacillales</taxon>
        <taxon>Bacillaceae</taxon>
        <taxon>Sediminibacillus</taxon>
    </lineage>
</organism>